<proteinExistence type="predicted"/>
<accession>A0A1Q8QMA0</accession>
<organism evidence="1 2">
    <name type="scientific">Desulfosporosinus metallidurans</name>
    <dbReference type="NCBI Taxonomy" id="1888891"/>
    <lineage>
        <taxon>Bacteria</taxon>
        <taxon>Bacillati</taxon>
        <taxon>Bacillota</taxon>
        <taxon>Clostridia</taxon>
        <taxon>Eubacteriales</taxon>
        <taxon>Desulfitobacteriaceae</taxon>
        <taxon>Desulfosporosinus</taxon>
    </lineage>
</organism>
<dbReference type="STRING" id="1888891.DSOL_4081"/>
<dbReference type="EMBL" id="MLBF01000043">
    <property type="protein sequence ID" value="OLN28432.1"/>
    <property type="molecule type" value="Genomic_DNA"/>
</dbReference>
<dbReference type="Proteomes" id="UP000186102">
    <property type="component" value="Unassembled WGS sequence"/>
</dbReference>
<name>A0A1Q8QMA0_9FIRM</name>
<comment type="caution">
    <text evidence="1">The sequence shown here is derived from an EMBL/GenBank/DDBJ whole genome shotgun (WGS) entry which is preliminary data.</text>
</comment>
<evidence type="ECO:0000313" key="1">
    <source>
        <dbReference type="EMBL" id="OLN28432.1"/>
    </source>
</evidence>
<dbReference type="AlphaFoldDB" id="A0A1Q8QMA0"/>
<protein>
    <submittedName>
        <fullName evidence="1">Mobile element protein</fullName>
    </submittedName>
</protein>
<reference evidence="1 2" key="1">
    <citation type="submission" date="2016-09" db="EMBL/GenBank/DDBJ databases">
        <title>Complete genome of Desulfosporosinus sp. OL.</title>
        <authorList>
            <person name="Mardanov A."/>
            <person name="Beletsky A."/>
            <person name="Panova A."/>
            <person name="Karnachuk O."/>
            <person name="Ravin N."/>
        </authorList>
    </citation>
    <scope>NUCLEOTIDE SEQUENCE [LARGE SCALE GENOMIC DNA]</scope>
    <source>
        <strain evidence="1 2">OL</strain>
    </source>
</reference>
<evidence type="ECO:0000313" key="2">
    <source>
        <dbReference type="Proteomes" id="UP000186102"/>
    </source>
</evidence>
<gene>
    <name evidence="1" type="ORF">DSOL_4081</name>
</gene>
<sequence length="39" mass="4441">MSQFLNDFVVGIDVSFEFSIVAMLAPTGELIRKPFRIDH</sequence>
<keyword evidence="2" id="KW-1185">Reference proteome</keyword>